<organism evidence="1 2">
    <name type="scientific">Undibacterium griseum</name>
    <dbReference type="NCBI Taxonomy" id="2762295"/>
    <lineage>
        <taxon>Bacteria</taxon>
        <taxon>Pseudomonadati</taxon>
        <taxon>Pseudomonadota</taxon>
        <taxon>Betaproteobacteria</taxon>
        <taxon>Burkholderiales</taxon>
        <taxon>Oxalobacteraceae</taxon>
        <taxon>Undibacterium</taxon>
    </lineage>
</organism>
<sequence>MENDDHRDGHFTLAFTSLTWSGAASLHAGKILSNTATAQMLAAGDGG</sequence>
<keyword evidence="2" id="KW-1185">Reference proteome</keyword>
<dbReference type="Proteomes" id="UP000613113">
    <property type="component" value="Unassembled WGS sequence"/>
</dbReference>
<evidence type="ECO:0000313" key="1">
    <source>
        <dbReference type="EMBL" id="MBC3884211.1"/>
    </source>
</evidence>
<gene>
    <name evidence="1" type="ORF">H8K27_03615</name>
</gene>
<proteinExistence type="predicted"/>
<accession>A0ABR6YJY0</accession>
<dbReference type="RefSeq" id="WP_186861815.1">
    <property type="nucleotide sequence ID" value="NZ_JACOGC010000001.1"/>
</dbReference>
<comment type="caution">
    <text evidence="1">The sequence shown here is derived from an EMBL/GenBank/DDBJ whole genome shotgun (WGS) entry which is preliminary data.</text>
</comment>
<evidence type="ECO:0000313" key="2">
    <source>
        <dbReference type="Proteomes" id="UP000613113"/>
    </source>
</evidence>
<protein>
    <submittedName>
        <fullName evidence="1">Uncharacterized protein</fullName>
    </submittedName>
</protein>
<reference evidence="1 2" key="1">
    <citation type="submission" date="2020-08" db="EMBL/GenBank/DDBJ databases">
        <title>Novel species isolated from subtropical streams in China.</title>
        <authorList>
            <person name="Lu H."/>
        </authorList>
    </citation>
    <scope>NUCLEOTIDE SEQUENCE [LARGE SCALE GENOMIC DNA]</scope>
    <source>
        <strain evidence="1 2">FT31W</strain>
    </source>
</reference>
<dbReference type="EMBL" id="JACOGC010000001">
    <property type="protein sequence ID" value="MBC3884211.1"/>
    <property type="molecule type" value="Genomic_DNA"/>
</dbReference>
<name>A0ABR6YJY0_9BURK</name>